<keyword evidence="1" id="KW-0175">Coiled coil</keyword>
<accession>A0A5K0U844</accession>
<evidence type="ECO:0000313" key="3">
    <source>
        <dbReference type="Proteomes" id="UP000594342"/>
    </source>
</evidence>
<dbReference type="Proteomes" id="UP000594342">
    <property type="component" value="Unassembled WGS sequence"/>
</dbReference>
<dbReference type="EMBL" id="UPSH01000001">
    <property type="protein sequence ID" value="VBB17542.1"/>
    <property type="molecule type" value="Genomic_DNA"/>
</dbReference>
<protein>
    <recommendedName>
        <fullName evidence="4">Bro-N domain-containing protein</fullName>
    </recommendedName>
</protein>
<evidence type="ECO:0000256" key="1">
    <source>
        <dbReference type="SAM" id="Coils"/>
    </source>
</evidence>
<proteinExistence type="predicted"/>
<keyword evidence="3" id="KW-1185">Reference proteome</keyword>
<sequence>MSTLVTRCGITHKKQTDCAQIADDLDYGKEEENRKPIVITISGREYYNASDLQKYVPVFFYGCSKAIRKIVEIKEIPGDQCLYVTHNVKTGWNVSKDQKNPPSKANLLLTKDWVHINVPNMQDAVTVEKRSKSKKDIKDGDNVKAPKRLFLEDHEKFRDDDGNILEIETCGERTFDGIYFLLSDVASGFKMEALASTVIREHTNFELHEHYEYFVRYPQENVRYSQDNVRKMPVKKQLYLTYTGILKILFSGRSGIAKKFIKWATETLFTVQMGTTEQKDKLASDITGIPVEDITKFLYCSATPVSCVYRFTLGKVKDLREAMNILNDVPDEHIVVKYGYTDNLRRRAMEHRNNYEKIEGCKIKLLGYAHIDSKFLSEAETSIKFQFKANAKQLLYEKNEELFTYDPLYEKDIDKFFAETATRYSGCLKDINEQLVNLKHKVALQEAVHKNEIYELERELMVLKYEHESKERQRKQRMIDIDNVKAIKLGRFSSQ</sequence>
<comment type="caution">
    <text evidence="2">The sequence shown here is derived from an EMBL/GenBank/DDBJ whole genome shotgun (WGS) entry which is preliminary data.</text>
</comment>
<feature type="coiled-coil region" evidence="1">
    <location>
        <begin position="428"/>
        <end position="473"/>
    </location>
</feature>
<reference evidence="2 3" key="1">
    <citation type="submission" date="2018-10" db="EMBL/GenBank/DDBJ databases">
        <authorList>
            <consortium name="IHU Genomes"/>
        </authorList>
    </citation>
    <scope>NUCLEOTIDE SEQUENCE [LARGE SCALE GENOMIC DNA]</scope>
    <source>
        <strain evidence="2 3">A1</strain>
    </source>
</reference>
<evidence type="ECO:0000313" key="2">
    <source>
        <dbReference type="EMBL" id="VBB17542.1"/>
    </source>
</evidence>
<gene>
    <name evidence="2" type="ORF">YASMINEVIRUS_4</name>
</gene>
<name>A0A5K0U844_9VIRU</name>
<evidence type="ECO:0008006" key="4">
    <source>
        <dbReference type="Google" id="ProtNLM"/>
    </source>
</evidence>
<organism evidence="2 3">
    <name type="scientific">Yasminevirus sp. GU-2018</name>
    <dbReference type="NCBI Taxonomy" id="2420051"/>
    <lineage>
        <taxon>Viruses</taxon>
        <taxon>Varidnaviria</taxon>
        <taxon>Bamfordvirae</taxon>
        <taxon>Nucleocytoviricota</taxon>
        <taxon>Megaviricetes</taxon>
        <taxon>Imitervirales</taxon>
        <taxon>Mimiviridae</taxon>
        <taxon>Klosneuvirinae</taxon>
        <taxon>Yasminevirus</taxon>
        <taxon>Yasminevirus saudimassiliense</taxon>
    </lineage>
</organism>